<dbReference type="EMBL" id="BSFL01000003">
    <property type="protein sequence ID" value="GLK80885.1"/>
    <property type="molecule type" value="Genomic_DNA"/>
</dbReference>
<dbReference type="Gene3D" id="3.20.20.100">
    <property type="entry name" value="NADP-dependent oxidoreductase domain"/>
    <property type="match status" value="1"/>
</dbReference>
<comment type="caution">
    <text evidence="3">The sequence shown here is derived from an EMBL/GenBank/DDBJ whole genome shotgun (WGS) entry which is preliminary data.</text>
</comment>
<dbReference type="Proteomes" id="UP001143309">
    <property type="component" value="Unassembled WGS sequence"/>
</dbReference>
<protein>
    <submittedName>
        <fullName evidence="3">Oxidoreductase</fullName>
    </submittedName>
</protein>
<dbReference type="RefSeq" id="WP_271201365.1">
    <property type="nucleotide sequence ID" value="NZ_BSFL01000003.1"/>
</dbReference>
<dbReference type="PROSITE" id="PS51318">
    <property type="entry name" value="TAT"/>
    <property type="match status" value="1"/>
</dbReference>
<evidence type="ECO:0000313" key="3">
    <source>
        <dbReference type="EMBL" id="GLK80885.1"/>
    </source>
</evidence>
<organism evidence="3 4">
    <name type="scientific">Methylopila turkensis</name>
    <dbReference type="NCBI Taxonomy" id="1437816"/>
    <lineage>
        <taxon>Bacteria</taxon>
        <taxon>Pseudomonadati</taxon>
        <taxon>Pseudomonadota</taxon>
        <taxon>Alphaproteobacteria</taxon>
        <taxon>Hyphomicrobiales</taxon>
        <taxon>Methylopilaceae</taxon>
        <taxon>Methylopila</taxon>
    </lineage>
</organism>
<dbReference type="AlphaFoldDB" id="A0A9W6JRU7"/>
<reference evidence="3" key="2">
    <citation type="submission" date="2023-01" db="EMBL/GenBank/DDBJ databases">
        <authorList>
            <person name="Sun Q."/>
            <person name="Evtushenko L."/>
        </authorList>
    </citation>
    <scope>NUCLEOTIDE SEQUENCE</scope>
    <source>
        <strain evidence="3">VKM B-2748</strain>
    </source>
</reference>
<dbReference type="PANTHER" id="PTHR43312:SF1">
    <property type="entry name" value="NADP-DEPENDENT OXIDOREDUCTASE DOMAIN-CONTAINING PROTEIN"/>
    <property type="match status" value="1"/>
</dbReference>
<evidence type="ECO:0000256" key="1">
    <source>
        <dbReference type="SAM" id="SignalP"/>
    </source>
</evidence>
<dbReference type="PANTHER" id="PTHR43312">
    <property type="entry name" value="D-THREO-ALDOSE 1-DEHYDROGENASE"/>
    <property type="match status" value="1"/>
</dbReference>
<dbReference type="SUPFAM" id="SSF51430">
    <property type="entry name" value="NAD(P)-linked oxidoreductase"/>
    <property type="match status" value="1"/>
</dbReference>
<dbReference type="Pfam" id="PF00248">
    <property type="entry name" value="Aldo_ket_red"/>
    <property type="match status" value="1"/>
</dbReference>
<accession>A0A9W6JRU7</accession>
<gene>
    <name evidence="3" type="ORF">GCM10008174_26260</name>
</gene>
<dbReference type="InterPro" id="IPR053135">
    <property type="entry name" value="AKR2_Oxidoreductase"/>
</dbReference>
<proteinExistence type="predicted"/>
<keyword evidence="4" id="KW-1185">Reference proteome</keyword>
<evidence type="ECO:0000259" key="2">
    <source>
        <dbReference type="Pfam" id="PF00248"/>
    </source>
</evidence>
<feature type="domain" description="NADP-dependent oxidoreductase" evidence="2">
    <location>
        <begin position="51"/>
        <end position="299"/>
    </location>
</feature>
<dbReference type="InterPro" id="IPR023210">
    <property type="entry name" value="NADP_OxRdtase_dom"/>
</dbReference>
<keyword evidence="1" id="KW-0732">Signal</keyword>
<dbReference type="CDD" id="cd19095">
    <property type="entry name" value="AKR_PA4992-like"/>
    <property type="match status" value="1"/>
</dbReference>
<dbReference type="InterPro" id="IPR006311">
    <property type="entry name" value="TAT_signal"/>
</dbReference>
<sequence>MTSPRHVVTRRAALAGAGALAATAALRPSLAPAAAPLARPIPSTGEQIPAVGLGTWITFNVGEDRTLRDECAAVMEAFFAGGGRMIDSSPMYGSAQPAVGYGLRKLGRPDALFSAEKVWTSSGRDGAAQIEATRRFWDVPRFDLLQVHNLLAWEAHLETLRAMKERGALRYVGITTSEGRRHSELETILASTPLDFVQLTYNPLDREVERRLLPLARERGVAVIVNRPFRQGRLTEALEGEPLPGFAAELGATTWAQLILKFIVAHPAVTCAIPATTSVAHVRENLAAASGPLPDEAMRARIAAHIADL</sequence>
<feature type="signal peptide" evidence="1">
    <location>
        <begin position="1"/>
        <end position="33"/>
    </location>
</feature>
<feature type="chain" id="PRO_5040835479" evidence="1">
    <location>
        <begin position="34"/>
        <end position="309"/>
    </location>
</feature>
<dbReference type="InterPro" id="IPR036812">
    <property type="entry name" value="NAD(P)_OxRdtase_dom_sf"/>
</dbReference>
<evidence type="ECO:0000313" key="4">
    <source>
        <dbReference type="Proteomes" id="UP001143309"/>
    </source>
</evidence>
<name>A0A9W6JRU7_9HYPH</name>
<reference evidence="3" key="1">
    <citation type="journal article" date="2014" name="Int. J. Syst. Evol. Microbiol.">
        <title>Complete genome sequence of Corynebacterium casei LMG S-19264T (=DSM 44701T), isolated from a smear-ripened cheese.</title>
        <authorList>
            <consortium name="US DOE Joint Genome Institute (JGI-PGF)"/>
            <person name="Walter F."/>
            <person name="Albersmeier A."/>
            <person name="Kalinowski J."/>
            <person name="Ruckert C."/>
        </authorList>
    </citation>
    <scope>NUCLEOTIDE SEQUENCE</scope>
    <source>
        <strain evidence="3">VKM B-2748</strain>
    </source>
</reference>